<keyword evidence="8" id="KW-0902">Two-component regulatory system</keyword>
<evidence type="ECO:0000256" key="6">
    <source>
        <dbReference type="ARBA" id="ARBA00022777"/>
    </source>
</evidence>
<dbReference type="AlphaFoldDB" id="E6W584"/>
<evidence type="ECO:0000256" key="7">
    <source>
        <dbReference type="ARBA" id="ARBA00022840"/>
    </source>
</evidence>
<evidence type="ECO:0000259" key="10">
    <source>
        <dbReference type="PROSITE" id="PS50109"/>
    </source>
</evidence>
<feature type="transmembrane region" description="Helical" evidence="9">
    <location>
        <begin position="24"/>
        <end position="42"/>
    </location>
</feature>
<keyword evidence="4" id="KW-0808">Transferase</keyword>
<keyword evidence="6" id="KW-0418">Kinase</keyword>
<dbReference type="InterPro" id="IPR003594">
    <property type="entry name" value="HATPase_dom"/>
</dbReference>
<keyword evidence="9" id="KW-0472">Membrane</keyword>
<gene>
    <name evidence="11" type="ordered locus">Selin_2448</name>
</gene>
<dbReference type="Gene3D" id="1.10.287.130">
    <property type="match status" value="1"/>
</dbReference>
<sequence length="531" mass="58741">MVTAAPPHSPLSSPIPRASRYRRGNILVIGLLILLTLIYFSWQASHNTRTFSEHTAEQAQLLAEVLLLNTRTATTTGQLLSSTAHIFLSSTAEFIAYLNSIEPFTDDELTAFAQEAGLAGIRIASAAGPQQLVEGPRGWLGETIGEDEGFFHLREQKLFVLSRLSPQEDYRIQVGFDASALHLLEERSGLEAMLGSLGALPHMKRVEVMDSPPPGFSDQRDTGIQMLPRSREVVITLPLDGGKWLVVNQDADHYYDRVQRLWGEFVVFSALLILVGLLFAWLLSRMQQAHLATVQAAERQLAQQHEDATIGRATATISHEIKNPLNAISMGLQRLSMEVPQLEPEQQELLYSMRSAVERTSRIVSALREYAHPVQPRCQQIDPQQLVSSVLSLYRNGFTQQDITVEVDWQFTGSLSADPELLCQALENLVKNALEAAPHGGRLTVGLYRQEHHLVMILENSGYDGSSVHMDHLLEPYVTSKTQGSGLGLPIARRIVEAHGGQLFLESPQTGIFRVTVVLPAGGTCQQRSQL</sequence>
<dbReference type="SUPFAM" id="SSF47384">
    <property type="entry name" value="Homodimeric domain of signal transducing histidine kinase"/>
    <property type="match status" value="1"/>
</dbReference>
<evidence type="ECO:0000256" key="8">
    <source>
        <dbReference type="ARBA" id="ARBA00023012"/>
    </source>
</evidence>
<proteinExistence type="predicted"/>
<dbReference type="CDD" id="cd00082">
    <property type="entry name" value="HisKA"/>
    <property type="match status" value="1"/>
</dbReference>
<evidence type="ECO:0000256" key="9">
    <source>
        <dbReference type="SAM" id="Phobius"/>
    </source>
</evidence>
<dbReference type="InterPro" id="IPR003661">
    <property type="entry name" value="HisK_dim/P_dom"/>
</dbReference>
<feature type="domain" description="Histidine kinase" evidence="10">
    <location>
        <begin position="316"/>
        <end position="523"/>
    </location>
</feature>
<dbReference type="SUPFAM" id="SSF55874">
    <property type="entry name" value="ATPase domain of HSP90 chaperone/DNA topoisomerase II/histidine kinase"/>
    <property type="match status" value="1"/>
</dbReference>
<dbReference type="Pfam" id="PF02518">
    <property type="entry name" value="HATPase_c"/>
    <property type="match status" value="1"/>
</dbReference>
<dbReference type="PANTHER" id="PTHR43065:SF10">
    <property type="entry name" value="PEROXIDE STRESS-ACTIVATED HISTIDINE KINASE MAK3"/>
    <property type="match status" value="1"/>
</dbReference>
<evidence type="ECO:0000313" key="11">
    <source>
        <dbReference type="EMBL" id="ADU67163.1"/>
    </source>
</evidence>
<dbReference type="InParanoid" id="E6W584"/>
<dbReference type="Pfam" id="PF00512">
    <property type="entry name" value="HisKA"/>
    <property type="match status" value="1"/>
</dbReference>
<evidence type="ECO:0000256" key="4">
    <source>
        <dbReference type="ARBA" id="ARBA00022679"/>
    </source>
</evidence>
<dbReference type="PANTHER" id="PTHR43065">
    <property type="entry name" value="SENSOR HISTIDINE KINASE"/>
    <property type="match status" value="1"/>
</dbReference>
<keyword evidence="3" id="KW-0597">Phosphoprotein</keyword>
<accession>E6W584</accession>
<evidence type="ECO:0000256" key="2">
    <source>
        <dbReference type="ARBA" id="ARBA00012438"/>
    </source>
</evidence>
<keyword evidence="5" id="KW-0547">Nucleotide-binding</keyword>
<evidence type="ECO:0000256" key="1">
    <source>
        <dbReference type="ARBA" id="ARBA00000085"/>
    </source>
</evidence>
<dbReference type="SMART" id="SM00387">
    <property type="entry name" value="HATPase_c"/>
    <property type="match status" value="1"/>
</dbReference>
<reference evidence="11 12" key="1">
    <citation type="submission" date="2010-12" db="EMBL/GenBank/DDBJ databases">
        <title>Complete sequence of Desulfurispirillum indicum S5.</title>
        <authorList>
            <consortium name="US DOE Joint Genome Institute"/>
            <person name="Lucas S."/>
            <person name="Copeland A."/>
            <person name="Lapidus A."/>
            <person name="Cheng J.-F."/>
            <person name="Goodwin L."/>
            <person name="Pitluck S."/>
            <person name="Chertkov O."/>
            <person name="Held B."/>
            <person name="Detter J.C."/>
            <person name="Han C."/>
            <person name="Tapia R."/>
            <person name="Land M."/>
            <person name="Hauser L."/>
            <person name="Kyrpides N."/>
            <person name="Ivanova N."/>
            <person name="Mikhailova N."/>
            <person name="Haggblom M."/>
            <person name="Rauschenbach I."/>
            <person name="Bini E."/>
            <person name="Woyke T."/>
        </authorList>
    </citation>
    <scope>NUCLEOTIDE SEQUENCE [LARGE SCALE GENOMIC DNA]</scope>
    <source>
        <strain evidence="12">ATCC BAA-1389 / DSM 22839 / S5</strain>
    </source>
</reference>
<dbReference type="InterPro" id="IPR004358">
    <property type="entry name" value="Sig_transdc_His_kin-like_C"/>
</dbReference>
<dbReference type="PRINTS" id="PR00344">
    <property type="entry name" value="BCTRLSENSOR"/>
</dbReference>
<evidence type="ECO:0000256" key="3">
    <source>
        <dbReference type="ARBA" id="ARBA00022553"/>
    </source>
</evidence>
<dbReference type="eggNOG" id="COG0642">
    <property type="taxonomic scope" value="Bacteria"/>
</dbReference>
<dbReference type="Gene3D" id="3.30.565.10">
    <property type="entry name" value="Histidine kinase-like ATPase, C-terminal domain"/>
    <property type="match status" value="1"/>
</dbReference>
<protein>
    <recommendedName>
        <fullName evidence="2">histidine kinase</fullName>
        <ecNumber evidence="2">2.7.13.3</ecNumber>
    </recommendedName>
</protein>
<dbReference type="KEGG" id="din:Selin_2448"/>
<dbReference type="InterPro" id="IPR036097">
    <property type="entry name" value="HisK_dim/P_sf"/>
</dbReference>
<dbReference type="Proteomes" id="UP000002572">
    <property type="component" value="Chromosome"/>
</dbReference>
<dbReference type="EC" id="2.7.13.3" evidence="2"/>
<dbReference type="GO" id="GO:0000155">
    <property type="term" value="F:phosphorelay sensor kinase activity"/>
    <property type="evidence" value="ECO:0007669"/>
    <property type="project" value="InterPro"/>
</dbReference>
<evidence type="ECO:0000313" key="12">
    <source>
        <dbReference type="Proteomes" id="UP000002572"/>
    </source>
</evidence>
<keyword evidence="7 11" id="KW-0067">ATP-binding</keyword>
<dbReference type="PROSITE" id="PS50109">
    <property type="entry name" value="HIS_KIN"/>
    <property type="match status" value="1"/>
</dbReference>
<dbReference type="EMBL" id="CP002432">
    <property type="protein sequence ID" value="ADU67163.1"/>
    <property type="molecule type" value="Genomic_DNA"/>
</dbReference>
<dbReference type="HOGENOM" id="CLU_539398_0_0_0"/>
<dbReference type="CDD" id="cd00075">
    <property type="entry name" value="HATPase"/>
    <property type="match status" value="1"/>
</dbReference>
<dbReference type="InterPro" id="IPR036890">
    <property type="entry name" value="HATPase_C_sf"/>
</dbReference>
<evidence type="ECO:0000256" key="5">
    <source>
        <dbReference type="ARBA" id="ARBA00022741"/>
    </source>
</evidence>
<feature type="transmembrane region" description="Helical" evidence="9">
    <location>
        <begin position="261"/>
        <end position="283"/>
    </location>
</feature>
<dbReference type="STRING" id="653733.Selin_2448"/>
<comment type="catalytic activity">
    <reaction evidence="1">
        <text>ATP + protein L-histidine = ADP + protein N-phospho-L-histidine.</text>
        <dbReference type="EC" id="2.7.13.3"/>
    </reaction>
</comment>
<organism evidence="11 12">
    <name type="scientific">Desulfurispirillum indicum (strain ATCC BAA-1389 / DSM 22839 / S5)</name>
    <dbReference type="NCBI Taxonomy" id="653733"/>
    <lineage>
        <taxon>Bacteria</taxon>
        <taxon>Pseudomonadati</taxon>
        <taxon>Chrysiogenota</taxon>
        <taxon>Chrysiogenia</taxon>
        <taxon>Chrysiogenales</taxon>
        <taxon>Chrysiogenaceae</taxon>
        <taxon>Desulfurispirillum</taxon>
    </lineage>
</organism>
<keyword evidence="12" id="KW-1185">Reference proteome</keyword>
<keyword evidence="9" id="KW-1133">Transmembrane helix</keyword>
<name>E6W584_DESIS</name>
<keyword evidence="9" id="KW-0812">Transmembrane</keyword>
<dbReference type="InterPro" id="IPR005467">
    <property type="entry name" value="His_kinase_dom"/>
</dbReference>
<dbReference type="GO" id="GO:0005524">
    <property type="term" value="F:ATP binding"/>
    <property type="evidence" value="ECO:0007669"/>
    <property type="project" value="UniProtKB-KW"/>
</dbReference>
<dbReference type="SMART" id="SM00388">
    <property type="entry name" value="HisKA"/>
    <property type="match status" value="1"/>
</dbReference>
<dbReference type="RefSeq" id="WP_013507034.1">
    <property type="nucleotide sequence ID" value="NC_014836.1"/>
</dbReference>